<dbReference type="Proteomes" id="UP000555564">
    <property type="component" value="Unassembled WGS sequence"/>
</dbReference>
<keyword evidence="1" id="KW-0489">Methyltransferase</keyword>
<dbReference type="InterPro" id="IPR022446">
    <property type="entry name" value="MeTrfrase_put"/>
</dbReference>
<dbReference type="EMBL" id="JACHIU010000001">
    <property type="protein sequence ID" value="MBB6473956.1"/>
    <property type="molecule type" value="Genomic_DNA"/>
</dbReference>
<protein>
    <submittedName>
        <fullName evidence="1">Release factor glutamine methyltransferase</fullName>
        <ecNumber evidence="1">2.1.1.297</ecNumber>
    </submittedName>
</protein>
<evidence type="ECO:0000313" key="1">
    <source>
        <dbReference type="EMBL" id="MBB6473956.1"/>
    </source>
</evidence>
<dbReference type="NCBIfam" id="TIGR03704">
    <property type="entry name" value="PrmC_rel_meth"/>
    <property type="match status" value="1"/>
</dbReference>
<accession>A0A7X0IF18</accession>
<keyword evidence="2" id="KW-1185">Reference proteome</keyword>
<dbReference type="InterPro" id="IPR050320">
    <property type="entry name" value="N5-glutamine_MTase"/>
</dbReference>
<dbReference type="PANTHER" id="PTHR18895:SF74">
    <property type="entry name" value="MTRF1L RELEASE FACTOR GLUTAMINE METHYLTRANSFERASE"/>
    <property type="match status" value="1"/>
</dbReference>
<organism evidence="1 2">
    <name type="scientific">Sphaerisporangium rubeum</name>
    <dbReference type="NCBI Taxonomy" id="321317"/>
    <lineage>
        <taxon>Bacteria</taxon>
        <taxon>Bacillati</taxon>
        <taxon>Actinomycetota</taxon>
        <taxon>Actinomycetes</taxon>
        <taxon>Streptosporangiales</taxon>
        <taxon>Streptosporangiaceae</taxon>
        <taxon>Sphaerisporangium</taxon>
    </lineage>
</organism>
<dbReference type="GO" id="GO:0102559">
    <property type="term" value="F:peptide chain release factor N(5)-glutamine methyltransferase activity"/>
    <property type="evidence" value="ECO:0007669"/>
    <property type="project" value="UniProtKB-EC"/>
</dbReference>
<proteinExistence type="predicted"/>
<keyword evidence="1" id="KW-0808">Transferase</keyword>
<dbReference type="InterPro" id="IPR029063">
    <property type="entry name" value="SAM-dependent_MTases_sf"/>
</dbReference>
<gene>
    <name evidence="1" type="ORF">BJ992_003387</name>
</gene>
<dbReference type="RefSeq" id="WP_184982062.1">
    <property type="nucleotide sequence ID" value="NZ_BAAALO010000078.1"/>
</dbReference>
<evidence type="ECO:0000313" key="2">
    <source>
        <dbReference type="Proteomes" id="UP000555564"/>
    </source>
</evidence>
<dbReference type="GO" id="GO:0032259">
    <property type="term" value="P:methylation"/>
    <property type="evidence" value="ECO:0007669"/>
    <property type="project" value="UniProtKB-KW"/>
</dbReference>
<sequence length="302" mass="30773">MSAPSPSTPSSLFASVVAELRAAGCVFAEDEAQLILATARTHAEVTAMTGRRAAGLPLEHVLGWAAFAGLRVTVDPGVFVPRRRSEFLVGQAVALARPPLTTPLVVADLCCGTGAIGAAVTARLTGALPGPHDPRTGPVPVELHAADVDPAAVRCARRTIAPFGGQAHQGDLYAALPSRLRGRIGLLVASAPYVPTGDIRLLPAEARDHEPRISLDGGADGLDVVRRVAAGAPGWLAPGAHLLLETSPLQAEALARDLTGAGLPARAVTDPGLDAATVIATVTATGTATGTGTAPHEPPRRR</sequence>
<reference evidence="1 2" key="1">
    <citation type="submission" date="2020-08" db="EMBL/GenBank/DDBJ databases">
        <title>Sequencing the genomes of 1000 actinobacteria strains.</title>
        <authorList>
            <person name="Klenk H.-P."/>
        </authorList>
    </citation>
    <scope>NUCLEOTIDE SEQUENCE [LARGE SCALE GENOMIC DNA]</scope>
    <source>
        <strain evidence="1 2">DSM 44936</strain>
    </source>
</reference>
<dbReference type="Gene3D" id="3.40.50.150">
    <property type="entry name" value="Vaccinia Virus protein VP39"/>
    <property type="match status" value="1"/>
</dbReference>
<name>A0A7X0IF18_9ACTN</name>
<dbReference type="EC" id="2.1.1.297" evidence="1"/>
<comment type="caution">
    <text evidence="1">The sequence shown here is derived from an EMBL/GenBank/DDBJ whole genome shotgun (WGS) entry which is preliminary data.</text>
</comment>
<dbReference type="AlphaFoldDB" id="A0A7X0IF18"/>
<dbReference type="SUPFAM" id="SSF53335">
    <property type="entry name" value="S-adenosyl-L-methionine-dependent methyltransferases"/>
    <property type="match status" value="1"/>
</dbReference>
<dbReference type="PANTHER" id="PTHR18895">
    <property type="entry name" value="HEMK METHYLTRANSFERASE"/>
    <property type="match status" value="1"/>
</dbReference>